<name>A0AAD5U6G4_9FUNG</name>
<protein>
    <recommendedName>
        <fullName evidence="1">HD domain-containing protein</fullName>
    </recommendedName>
</protein>
<proteinExistence type="predicted"/>
<dbReference type="EMBL" id="JADGJW010000084">
    <property type="protein sequence ID" value="KAJ3224706.1"/>
    <property type="molecule type" value="Genomic_DNA"/>
</dbReference>
<organism evidence="2 3">
    <name type="scientific">Clydaea vesicula</name>
    <dbReference type="NCBI Taxonomy" id="447962"/>
    <lineage>
        <taxon>Eukaryota</taxon>
        <taxon>Fungi</taxon>
        <taxon>Fungi incertae sedis</taxon>
        <taxon>Chytridiomycota</taxon>
        <taxon>Chytridiomycota incertae sedis</taxon>
        <taxon>Chytridiomycetes</taxon>
        <taxon>Lobulomycetales</taxon>
        <taxon>Lobulomycetaceae</taxon>
        <taxon>Clydaea</taxon>
    </lineage>
</organism>
<dbReference type="Proteomes" id="UP001211065">
    <property type="component" value="Unassembled WGS sequence"/>
</dbReference>
<evidence type="ECO:0000313" key="3">
    <source>
        <dbReference type="Proteomes" id="UP001211065"/>
    </source>
</evidence>
<dbReference type="Gene3D" id="1.10.3210.10">
    <property type="entry name" value="Hypothetical protein af1432"/>
    <property type="match status" value="1"/>
</dbReference>
<comment type="caution">
    <text evidence="2">The sequence shown here is derived from an EMBL/GenBank/DDBJ whole genome shotgun (WGS) entry which is preliminary data.</text>
</comment>
<accession>A0AAD5U6G4</accession>
<feature type="domain" description="HD" evidence="1">
    <location>
        <begin position="90"/>
        <end position="178"/>
    </location>
</feature>
<keyword evidence="3" id="KW-1185">Reference proteome</keyword>
<dbReference type="CDD" id="cd00077">
    <property type="entry name" value="HDc"/>
    <property type="match status" value="1"/>
</dbReference>
<dbReference type="Pfam" id="PF01966">
    <property type="entry name" value="HD"/>
    <property type="match status" value="1"/>
</dbReference>
<sequence length="260" mass="30624">MQEYATDFLSLVLLLETSSAAGFFVYKGLEKYKPAYLKTLKKKISFSHDNKQNDSIKNFEIESHNSLIEEILQNYCNKKKLDQDYWRYKHHVYRVYNLAIMQASEFGPVSKIEKEKLAVSAAFHDMGFWSKNTNIFDICDFSIELARSWLVKHGRNKVFEETIISIIKSHHHSKKKLNEDSKDILLIKWFKTAHEIDLSCGLKTFGYNQADINRCRQSFPELSFFRVLIFRSFEKVLRMPFDLLKLIPKFIMKNLAIKAL</sequence>
<gene>
    <name evidence="2" type="ORF">HK099_008024</name>
</gene>
<dbReference type="InterPro" id="IPR006674">
    <property type="entry name" value="HD_domain"/>
</dbReference>
<dbReference type="AlphaFoldDB" id="A0AAD5U6G4"/>
<dbReference type="SUPFAM" id="SSF109604">
    <property type="entry name" value="HD-domain/PDEase-like"/>
    <property type="match status" value="1"/>
</dbReference>
<dbReference type="InterPro" id="IPR003607">
    <property type="entry name" value="HD/PDEase_dom"/>
</dbReference>
<evidence type="ECO:0000313" key="2">
    <source>
        <dbReference type="EMBL" id="KAJ3224706.1"/>
    </source>
</evidence>
<evidence type="ECO:0000259" key="1">
    <source>
        <dbReference type="Pfam" id="PF01966"/>
    </source>
</evidence>
<reference evidence="2" key="1">
    <citation type="submission" date="2020-05" db="EMBL/GenBank/DDBJ databases">
        <title>Phylogenomic resolution of chytrid fungi.</title>
        <authorList>
            <person name="Stajich J.E."/>
            <person name="Amses K."/>
            <person name="Simmons R."/>
            <person name="Seto K."/>
            <person name="Myers J."/>
            <person name="Bonds A."/>
            <person name="Quandt C.A."/>
            <person name="Barry K."/>
            <person name="Liu P."/>
            <person name="Grigoriev I."/>
            <person name="Longcore J.E."/>
            <person name="James T.Y."/>
        </authorList>
    </citation>
    <scope>NUCLEOTIDE SEQUENCE</scope>
    <source>
        <strain evidence="2">JEL0476</strain>
    </source>
</reference>